<name>A0ABW3DG85_9BACL</name>
<dbReference type="RefSeq" id="WP_379290722.1">
    <property type="nucleotide sequence ID" value="NZ_JBHTIU010000085.1"/>
</dbReference>
<dbReference type="InterPro" id="IPR011044">
    <property type="entry name" value="Quino_amine_DH_bsu"/>
</dbReference>
<dbReference type="SUPFAM" id="SSF63829">
    <property type="entry name" value="Calcium-dependent phosphotriesterase"/>
    <property type="match status" value="1"/>
</dbReference>
<comment type="caution">
    <text evidence="1">The sequence shown here is derived from an EMBL/GenBank/DDBJ whole genome shotgun (WGS) entry which is preliminary data.</text>
</comment>
<dbReference type="SUPFAM" id="SSF50969">
    <property type="entry name" value="YVTN repeat-like/Quinoprotein amine dehydrogenase"/>
    <property type="match status" value="1"/>
</dbReference>
<dbReference type="EMBL" id="JBHTIU010000085">
    <property type="protein sequence ID" value="MFD0871589.1"/>
    <property type="molecule type" value="Genomic_DNA"/>
</dbReference>
<dbReference type="Proteomes" id="UP001597120">
    <property type="component" value="Unassembled WGS sequence"/>
</dbReference>
<organism evidence="1 2">
    <name type="scientific">Paenibacillus residui</name>
    <dbReference type="NCBI Taxonomy" id="629724"/>
    <lineage>
        <taxon>Bacteria</taxon>
        <taxon>Bacillati</taxon>
        <taxon>Bacillota</taxon>
        <taxon>Bacilli</taxon>
        <taxon>Bacillales</taxon>
        <taxon>Paenibacillaceae</taxon>
        <taxon>Paenibacillus</taxon>
    </lineage>
</organism>
<accession>A0ABW3DG85</accession>
<sequence>MNDITKAQYEYVAQPCRNFNILGHTSIIDPWDGREKYVLSNFALGATGTIVFIDVLTGDGESFVLPEGNGAWGIVNWHDEKLVIGTCVDQAYLHVFDLKTRHWAEPLPSVGESYFWQLTIGSDDKVYGGTYPGCSLMQYDPAAHTLVNLGRVSDNAKNLYTRPVYGQAPGYIIVNFGFDTNGLKAYHIDSGTFLPFSTPGAAVREINEKFICTEDNGVLAFYDPKSLLPIEDNGYTEQLKPKAVTLPNGQKIPFIPLNNNRLAGFRGQDYFIIDAPPSKSDYEKPLDIKLKPIPVKAPETEVFALAPDNGGHIWGASGFGQTIFRFNPTTGEYWNSSSVCNHGGEVYGMVFVGERLFMTSYVGGDHIVYDPNQPWDQLNNVNPKSLQSVGPDLIRPHGRSVRGPDGGIWTGWWAKYGIYGGGLSRIDPETMEVDSWYDPIPGQAISGLAADGNYIYFTTNGHANGLEARRDICCHLAIWKPGSGLIHIEKLSQGDEPNSGLCAINGRVAASIGGQIRIYDTDLRKFVLDIPVSEECEWIIKLDDRKVGAFCGTTLYEIDLLSGKTSVLSELPGKIRAATITDAGDIYFSVQTTLYVLKHSI</sequence>
<evidence type="ECO:0000313" key="1">
    <source>
        <dbReference type="EMBL" id="MFD0871589.1"/>
    </source>
</evidence>
<protein>
    <submittedName>
        <fullName evidence="1">Uncharacterized protein</fullName>
    </submittedName>
</protein>
<gene>
    <name evidence="1" type="ORF">ACFQ03_20835</name>
</gene>
<dbReference type="Gene3D" id="2.130.10.10">
    <property type="entry name" value="YVTN repeat-like/Quinoprotein amine dehydrogenase"/>
    <property type="match status" value="1"/>
</dbReference>
<evidence type="ECO:0000313" key="2">
    <source>
        <dbReference type="Proteomes" id="UP001597120"/>
    </source>
</evidence>
<dbReference type="InterPro" id="IPR015943">
    <property type="entry name" value="WD40/YVTN_repeat-like_dom_sf"/>
</dbReference>
<reference evidence="2" key="1">
    <citation type="journal article" date="2019" name="Int. J. Syst. Evol. Microbiol.">
        <title>The Global Catalogue of Microorganisms (GCM) 10K type strain sequencing project: providing services to taxonomists for standard genome sequencing and annotation.</title>
        <authorList>
            <consortium name="The Broad Institute Genomics Platform"/>
            <consortium name="The Broad Institute Genome Sequencing Center for Infectious Disease"/>
            <person name="Wu L."/>
            <person name="Ma J."/>
        </authorList>
    </citation>
    <scope>NUCLEOTIDE SEQUENCE [LARGE SCALE GENOMIC DNA]</scope>
    <source>
        <strain evidence="2">CCUG 57263</strain>
    </source>
</reference>
<keyword evidence="2" id="KW-1185">Reference proteome</keyword>
<proteinExistence type="predicted"/>